<protein>
    <submittedName>
        <fullName evidence="2 4">Metallo-dependent phosphatase</fullName>
    </submittedName>
</protein>
<accession>A0A6A6Y0T7</accession>
<evidence type="ECO:0000313" key="4">
    <source>
        <dbReference type="RefSeq" id="XP_033568809.1"/>
    </source>
</evidence>
<keyword evidence="3" id="KW-1185">Reference proteome</keyword>
<dbReference type="SUPFAM" id="SSF56300">
    <property type="entry name" value="Metallo-dependent phosphatases"/>
    <property type="match status" value="1"/>
</dbReference>
<dbReference type="GeneID" id="54467954"/>
<proteinExistence type="predicted"/>
<evidence type="ECO:0000313" key="3">
    <source>
        <dbReference type="Proteomes" id="UP000504636"/>
    </source>
</evidence>
<dbReference type="RefSeq" id="XP_033568809.1">
    <property type="nucleotide sequence ID" value="XM_033727061.1"/>
</dbReference>
<dbReference type="PANTHER" id="PTHR12905">
    <property type="entry name" value="METALLOPHOSPHOESTERASE"/>
    <property type="match status" value="1"/>
</dbReference>
<name>A0A6A6Y0T7_9PEZI</name>
<evidence type="ECO:0000313" key="2">
    <source>
        <dbReference type="EMBL" id="KAF2801845.1"/>
    </source>
</evidence>
<dbReference type="InterPro" id="IPR051693">
    <property type="entry name" value="UPF0046_metallophosphoest"/>
</dbReference>
<dbReference type="EMBL" id="MU003727">
    <property type="protein sequence ID" value="KAF2801845.1"/>
    <property type="molecule type" value="Genomic_DNA"/>
</dbReference>
<dbReference type="CDD" id="cd07379">
    <property type="entry name" value="MPP_239FB"/>
    <property type="match status" value="1"/>
</dbReference>
<evidence type="ECO:0000259" key="1">
    <source>
        <dbReference type="Pfam" id="PF00149"/>
    </source>
</evidence>
<dbReference type="OrthoDB" id="630188at2759"/>
<dbReference type="AlphaFoldDB" id="A0A6A6Y0T7"/>
<feature type="domain" description="Calcineurin-like phosphoesterase" evidence="1">
    <location>
        <begin position="61"/>
        <end position="240"/>
    </location>
</feature>
<reference evidence="2 4" key="1">
    <citation type="journal article" date="2020" name="Stud. Mycol.">
        <title>101 Dothideomycetes genomes: a test case for predicting lifestyles and emergence of pathogens.</title>
        <authorList>
            <person name="Haridas S."/>
            <person name="Albert R."/>
            <person name="Binder M."/>
            <person name="Bloem J."/>
            <person name="Labutti K."/>
            <person name="Salamov A."/>
            <person name="Andreopoulos B."/>
            <person name="Baker S."/>
            <person name="Barry K."/>
            <person name="Bills G."/>
            <person name="Bluhm B."/>
            <person name="Cannon C."/>
            <person name="Castanera R."/>
            <person name="Culley D."/>
            <person name="Daum C."/>
            <person name="Ezra D."/>
            <person name="Gonzalez J."/>
            <person name="Henrissat B."/>
            <person name="Kuo A."/>
            <person name="Liang C."/>
            <person name="Lipzen A."/>
            <person name="Lutzoni F."/>
            <person name="Magnuson J."/>
            <person name="Mondo S."/>
            <person name="Nolan M."/>
            <person name="Ohm R."/>
            <person name="Pangilinan J."/>
            <person name="Park H.-J."/>
            <person name="Ramirez L."/>
            <person name="Alfaro M."/>
            <person name="Sun H."/>
            <person name="Tritt A."/>
            <person name="Yoshinaga Y."/>
            <person name="Zwiers L.-H."/>
            <person name="Turgeon B."/>
            <person name="Goodwin S."/>
            <person name="Spatafora J."/>
            <person name="Crous P."/>
            <person name="Grigoriev I."/>
        </authorList>
    </citation>
    <scope>NUCLEOTIDE SEQUENCE</scope>
    <source>
        <strain evidence="2 4">CBS 304.34</strain>
    </source>
</reference>
<dbReference type="GO" id="GO:0016787">
    <property type="term" value="F:hydrolase activity"/>
    <property type="evidence" value="ECO:0007669"/>
    <property type="project" value="InterPro"/>
</dbReference>
<dbReference type="Gene3D" id="3.60.21.10">
    <property type="match status" value="1"/>
</dbReference>
<dbReference type="Pfam" id="PF00149">
    <property type="entry name" value="Metallophos"/>
    <property type="match status" value="1"/>
</dbReference>
<dbReference type="InterPro" id="IPR004843">
    <property type="entry name" value="Calcineurin-like_PHP"/>
</dbReference>
<dbReference type="PANTHER" id="PTHR12905:SF18">
    <property type="entry name" value="ESTER HYDROLASE, PUTATIVE (AFU_ORTHOLOGUE AFUA_4G03130)-RELATED"/>
    <property type="match status" value="1"/>
</dbReference>
<dbReference type="InterPro" id="IPR029052">
    <property type="entry name" value="Metallo-depent_PP-like"/>
</dbReference>
<reference evidence="4" key="2">
    <citation type="submission" date="2020-04" db="EMBL/GenBank/DDBJ databases">
        <authorList>
            <consortium name="NCBI Genome Project"/>
        </authorList>
    </citation>
    <scope>NUCLEOTIDE SEQUENCE</scope>
    <source>
        <strain evidence="4">CBS 304.34</strain>
    </source>
</reference>
<organism evidence="2">
    <name type="scientific">Mytilinidion resinicola</name>
    <dbReference type="NCBI Taxonomy" id="574789"/>
    <lineage>
        <taxon>Eukaryota</taxon>
        <taxon>Fungi</taxon>
        <taxon>Dikarya</taxon>
        <taxon>Ascomycota</taxon>
        <taxon>Pezizomycotina</taxon>
        <taxon>Dothideomycetes</taxon>
        <taxon>Pleosporomycetidae</taxon>
        <taxon>Mytilinidiales</taxon>
        <taxon>Mytilinidiaceae</taxon>
        <taxon>Mytilinidion</taxon>
    </lineage>
</organism>
<gene>
    <name evidence="2 4" type="ORF">BDZ99DRAFT_552556</name>
</gene>
<dbReference type="Proteomes" id="UP000504636">
    <property type="component" value="Unplaced"/>
</dbReference>
<sequence>MAPTNSLSPRVIKLPGQRLARLATSLLKLHPLHQGSVSQEPLSFPITAICISDTHNTQPDLPPGDILIHAGDLTENGSFDEVQAQLSWLAAQPHEYKIVVAGNHDVLLDAKFLEENPERRYGQSKTADDLDWGDVHYLQDSSLELEFPIDSQHASSPSKSTLRIYGSPWTPQYGISAFQYPKHEDIWSNKIPPDKDILITHGPPRLHLDKRGFHRAGCPFLAQEIARIRPRLVVFGHIHVAYEREDVVLDGAQRRWEEIINQWGGLRAAFRGRDALLRAERVTTFVNAAVVGGPKNELQNQPVVCVL</sequence>
<reference evidence="4" key="3">
    <citation type="submission" date="2025-04" db="UniProtKB">
        <authorList>
            <consortium name="RefSeq"/>
        </authorList>
    </citation>
    <scope>IDENTIFICATION</scope>
    <source>
        <strain evidence="4">CBS 304.34</strain>
    </source>
</reference>